<protein>
    <submittedName>
        <fullName evidence="1">Uncharacterized protein</fullName>
    </submittedName>
</protein>
<reference evidence="1 2" key="1">
    <citation type="submission" date="2024-05" db="EMBL/GenBank/DDBJ databases">
        <authorList>
            <person name="Jiang F."/>
        </authorList>
    </citation>
    <scope>NUCLEOTIDE SEQUENCE [LARGE SCALE GENOMIC DNA]</scope>
    <source>
        <strain evidence="1 2">LZ166</strain>
    </source>
</reference>
<proteinExistence type="predicted"/>
<dbReference type="RefSeq" id="WP_367955800.1">
    <property type="nucleotide sequence ID" value="NZ_JBDPGJ010000004.1"/>
</dbReference>
<keyword evidence="2" id="KW-1185">Reference proteome</keyword>
<evidence type="ECO:0000313" key="2">
    <source>
        <dbReference type="Proteomes" id="UP001556692"/>
    </source>
</evidence>
<dbReference type="Proteomes" id="UP001556692">
    <property type="component" value="Unassembled WGS sequence"/>
</dbReference>
<accession>A0ABV3SQY2</accession>
<evidence type="ECO:0000313" key="1">
    <source>
        <dbReference type="EMBL" id="MEX0407945.1"/>
    </source>
</evidence>
<comment type="caution">
    <text evidence="1">The sequence shown here is derived from an EMBL/GenBank/DDBJ whole genome shotgun (WGS) entry which is preliminary data.</text>
</comment>
<dbReference type="EMBL" id="JBDPGJ010000004">
    <property type="protein sequence ID" value="MEX0407945.1"/>
    <property type="molecule type" value="Genomic_DNA"/>
</dbReference>
<name>A0ABV3SQY2_9HYPH</name>
<organism evidence="1 2">
    <name type="scientific">Aquibium pacificus</name>
    <dbReference type="NCBI Taxonomy" id="3153579"/>
    <lineage>
        <taxon>Bacteria</taxon>
        <taxon>Pseudomonadati</taxon>
        <taxon>Pseudomonadota</taxon>
        <taxon>Alphaproteobacteria</taxon>
        <taxon>Hyphomicrobiales</taxon>
        <taxon>Phyllobacteriaceae</taxon>
        <taxon>Aquibium</taxon>
    </lineage>
</organism>
<sequence>MSLSAAADAAISTAPSGTVITIKPAEIARQLIPMLGWPDDVTLFHHDDEGQRAGVVVKPIAKVAAAVREAMELAGERHVFAALTGVRRAFKDKTVLDGAPAVDTASYAMRGPDGGIHLIHLADSEEGLAELLERLGKDMTEDACISADVPLPYGNYTLHEDDAARLVSGEDFDVLSVDAIKAAIFGGSDDDGDGERSAESVLFDDTLVQTGTWNDAEVYGELSAEAFVDGSEYGFWPGAKVYGVFPDGILDTIIGFATARRLFTMKNQNRRDTLRGAYHMLSRHRVGTKEGQSFIGCTFSIDPGTQLLRRLAENVVLVYWLVFDFDSGQSAAEAAERFRRRAKGKTALQYSSHSNKKLLEDGSVGPEKHRLVIPLLTPFDPSKYENPKAVFSATYLAAADFFGFDCDPKCKDLPHGFHGPRHPEGGEFFVNVFAGDLFELPIVMPEDRPMAKIARKKGVALSYDVTGEAYVPGGSGVEFFRSLIGDGPDQLGYHGPIYRTICSCLHPSNGGPDADAGPIVRLLRDTIEKAVKGPGRAGSDIVRYMSDEYLTAQIASARIFIRGQIETKEAAEAAEKENFDALVAGYRASPDPKKLDIIGEELASIGRPSLTAYVRGILAAPGAGKLAVSAFDAVMKPLEVEHRERRREEAKGAATRTSEKPLVYKTEHFDVQCQLVQHGLKLANETSPHLFETDGVAKRLIKKADGKHTTEEMSWPQFKNAMNNAVVCIDDSDGRESSRRASLPEDVCSHLFGAAEFPYLLPLDRIVHTPIHSRNGTLRAEVGYDPETTCYIDLGNLHIPEVPEIPDDDDLARARDLILGNMLFDFPFSDAFGREIVNSDGNAIDDSGDGSRANAVAAVLQHFVQGLYSGATPAYLIGKPTAGTGSGYLADTTSMVSAGRRASPLALPKQEDEIEKRLTGVLIEGRAIVMFDNVTGRISSPALAAFLTAGDSFSGRRLGSSEMLDLKKRCTVIVTGNGLELDGEQRRRFVPIYLDAKTDKPGDRDPDAFRQPKLHDYMERNRGELVWACLTIVQNWFAKGQPSGTVILATFEAYCRVMGGILDAAGIDGFLSNVGLFRESQADGAGDGDDDTLFMQALYDEASRRKLLEKGFTGEIANEVAFRGDVAQFACLNIDPFERDKEGVLKRWLSRGTTLKTYRLEIDGEPKLMRFMRATPQPVTKRARWKFVPAE</sequence>
<gene>
    <name evidence="1" type="ORF">ABGN05_20000</name>
</gene>